<evidence type="ECO:0000256" key="2">
    <source>
        <dbReference type="ARBA" id="ARBA00004791"/>
    </source>
</evidence>
<keyword evidence="7 11" id="KW-0418">Kinase</keyword>
<dbReference type="SUPFAM" id="SSF53633">
    <property type="entry name" value="Carbamate kinase-like"/>
    <property type="match status" value="1"/>
</dbReference>
<feature type="binding site" evidence="11">
    <location>
        <position position="60"/>
    </location>
    <ligand>
        <name>ATP</name>
        <dbReference type="ChEBI" id="CHEBI:30616"/>
    </ligand>
</feature>
<organism evidence="13 14">
    <name type="scientific">Candidatus Pullichristensenella stercorigallinarum</name>
    <dbReference type="NCBI Taxonomy" id="2840909"/>
    <lineage>
        <taxon>Bacteria</taxon>
        <taxon>Bacillati</taxon>
        <taxon>Bacillota</taxon>
        <taxon>Clostridia</taxon>
        <taxon>Candidatus Pullichristensenella</taxon>
    </lineage>
</organism>
<dbReference type="GO" id="GO:0005737">
    <property type="term" value="C:cytoplasm"/>
    <property type="evidence" value="ECO:0007669"/>
    <property type="project" value="UniProtKB-SubCell"/>
</dbReference>
<keyword evidence="5 11" id="KW-0808">Transferase</keyword>
<evidence type="ECO:0000256" key="8">
    <source>
        <dbReference type="ARBA" id="ARBA00022840"/>
    </source>
</evidence>
<keyword evidence="4 11" id="KW-0963">Cytoplasm</keyword>
<comment type="activity regulation">
    <text evidence="11">Inhibited by UTP.</text>
</comment>
<keyword evidence="8 11" id="KW-0067">ATP-binding</keyword>
<feature type="binding site" evidence="11">
    <location>
        <position position="73"/>
    </location>
    <ligand>
        <name>UMP</name>
        <dbReference type="ChEBI" id="CHEBI:57865"/>
    </ligand>
</feature>
<reference evidence="13" key="1">
    <citation type="submission" date="2020-10" db="EMBL/GenBank/DDBJ databases">
        <authorList>
            <person name="Gilroy R."/>
        </authorList>
    </citation>
    <scope>NUCLEOTIDE SEQUENCE</scope>
    <source>
        <strain evidence="13">ChiSjej6B24-2974</strain>
    </source>
</reference>
<evidence type="ECO:0000256" key="4">
    <source>
        <dbReference type="ARBA" id="ARBA00022490"/>
    </source>
</evidence>
<keyword evidence="6 11" id="KW-0547">Nucleotide-binding</keyword>
<evidence type="ECO:0000256" key="3">
    <source>
        <dbReference type="ARBA" id="ARBA00007614"/>
    </source>
</evidence>
<dbReference type="NCBIfam" id="TIGR02075">
    <property type="entry name" value="pyrH_bact"/>
    <property type="match status" value="1"/>
</dbReference>
<dbReference type="PANTHER" id="PTHR42833">
    <property type="entry name" value="URIDYLATE KINASE"/>
    <property type="match status" value="1"/>
</dbReference>
<comment type="caution">
    <text evidence="13">The sequence shown here is derived from an EMBL/GenBank/DDBJ whole genome shotgun (WGS) entry which is preliminary data.</text>
</comment>
<dbReference type="InterPro" id="IPR036393">
    <property type="entry name" value="AceGlu_kinase-like_sf"/>
</dbReference>
<comment type="subunit">
    <text evidence="11">Homohexamer.</text>
</comment>
<evidence type="ECO:0000313" key="13">
    <source>
        <dbReference type="EMBL" id="HIQ82552.1"/>
    </source>
</evidence>
<protein>
    <recommendedName>
        <fullName evidence="11">Uridylate kinase</fullName>
        <shortName evidence="11">UK</shortName>
        <ecNumber evidence="11">2.7.4.22</ecNumber>
    </recommendedName>
    <alternativeName>
        <fullName evidence="11">Uridine monophosphate kinase</fullName>
        <shortName evidence="11">UMP kinase</shortName>
        <shortName evidence="11">UMPK</shortName>
    </alternativeName>
</protein>
<dbReference type="FunFam" id="3.40.1160.10:FF:000001">
    <property type="entry name" value="Uridylate kinase"/>
    <property type="match status" value="1"/>
</dbReference>
<evidence type="ECO:0000256" key="7">
    <source>
        <dbReference type="ARBA" id="ARBA00022777"/>
    </source>
</evidence>
<comment type="pathway">
    <text evidence="2 11">Pyrimidine metabolism; CTP biosynthesis via de novo pathway; UDP from UMP (UMPK route): step 1/1.</text>
</comment>
<accession>A0A9D1CW01</accession>
<dbReference type="Proteomes" id="UP000824260">
    <property type="component" value="Unassembled WGS sequence"/>
</dbReference>
<evidence type="ECO:0000256" key="9">
    <source>
        <dbReference type="ARBA" id="ARBA00022975"/>
    </source>
</evidence>
<dbReference type="HAMAP" id="MF_01220_B">
    <property type="entry name" value="PyrH_B"/>
    <property type="match status" value="1"/>
</dbReference>
<evidence type="ECO:0000256" key="1">
    <source>
        <dbReference type="ARBA" id="ARBA00004496"/>
    </source>
</evidence>
<dbReference type="Gene3D" id="3.40.1160.10">
    <property type="entry name" value="Acetylglutamate kinase-like"/>
    <property type="match status" value="1"/>
</dbReference>
<feature type="binding site" evidence="11">
    <location>
        <position position="56"/>
    </location>
    <ligand>
        <name>ATP</name>
        <dbReference type="ChEBI" id="CHEBI:30616"/>
    </ligand>
</feature>
<name>A0A9D1CW01_9FIRM</name>
<dbReference type="AlphaFoldDB" id="A0A9D1CW01"/>
<comment type="subcellular location">
    <subcellularLocation>
        <location evidence="1 11">Cytoplasm</location>
    </subcellularLocation>
</comment>
<dbReference type="InterPro" id="IPR015963">
    <property type="entry name" value="Uridylate_kinase_bac"/>
</dbReference>
<dbReference type="CDD" id="cd04254">
    <property type="entry name" value="AAK_UMPK-PyrH-Ec"/>
    <property type="match status" value="1"/>
</dbReference>
<feature type="binding site" evidence="11">
    <location>
        <begin position="134"/>
        <end position="141"/>
    </location>
    <ligand>
        <name>UMP</name>
        <dbReference type="ChEBI" id="CHEBI:57865"/>
    </ligand>
</feature>
<comment type="similarity">
    <text evidence="3 11">Belongs to the UMP kinase family.</text>
</comment>
<dbReference type="InterPro" id="IPR001048">
    <property type="entry name" value="Asp/Glu/Uridylate_kinase"/>
</dbReference>
<dbReference type="PANTHER" id="PTHR42833:SF4">
    <property type="entry name" value="URIDYLATE KINASE PUMPKIN, CHLOROPLASTIC"/>
    <property type="match status" value="1"/>
</dbReference>
<dbReference type="Pfam" id="PF00696">
    <property type="entry name" value="AA_kinase"/>
    <property type="match status" value="1"/>
</dbReference>
<feature type="binding site" evidence="11">
    <location>
        <position position="161"/>
    </location>
    <ligand>
        <name>ATP</name>
        <dbReference type="ChEBI" id="CHEBI:30616"/>
    </ligand>
</feature>
<dbReference type="GO" id="GO:0033862">
    <property type="term" value="F:UMP kinase activity"/>
    <property type="evidence" value="ECO:0007669"/>
    <property type="project" value="UniProtKB-EC"/>
</dbReference>
<evidence type="ECO:0000256" key="6">
    <source>
        <dbReference type="ARBA" id="ARBA00022741"/>
    </source>
</evidence>
<dbReference type="InterPro" id="IPR011817">
    <property type="entry name" value="Uridylate_kinase"/>
</dbReference>
<sequence>MYKRIILKLSGEALAPETLEKGKIPTFDALRVEEVARVIAELSNMGVQVGVIMGGGNIWRGRFSEEMNAVNADQMGMLATVINALVVEDALCRMGKKATVFTAQEMNRFARLYTAKAAIECLENGEIVLLAGGTGNPFFTTDTGAALRAAELKADAVFKGTTVEGVYDSDPRKNPDAKLIRDISYREAVTRGLRVMDLTAFMLCMEQKVPVVRVFSMENLGNILRVAAGEELGTTIHE</sequence>
<comment type="function">
    <text evidence="11">Catalyzes the reversible phosphorylation of UMP to UDP.</text>
</comment>
<evidence type="ECO:0000259" key="12">
    <source>
        <dbReference type="Pfam" id="PF00696"/>
    </source>
</evidence>
<evidence type="ECO:0000256" key="11">
    <source>
        <dbReference type="HAMAP-Rule" id="MF_01220"/>
    </source>
</evidence>
<evidence type="ECO:0000313" key="14">
    <source>
        <dbReference type="Proteomes" id="UP000824260"/>
    </source>
</evidence>
<gene>
    <name evidence="11 13" type="primary">pyrH</name>
    <name evidence="13" type="ORF">IAA52_05560</name>
</gene>
<proteinExistence type="inferred from homology"/>
<dbReference type="GO" id="GO:0044210">
    <property type="term" value="P:'de novo' CTP biosynthetic process"/>
    <property type="evidence" value="ECO:0007669"/>
    <property type="project" value="UniProtKB-UniRule"/>
</dbReference>
<dbReference type="GO" id="GO:0006225">
    <property type="term" value="P:UDP biosynthetic process"/>
    <property type="evidence" value="ECO:0007669"/>
    <property type="project" value="TreeGrafter"/>
</dbReference>
<feature type="domain" description="Aspartate/glutamate/uridylate kinase" evidence="12">
    <location>
        <begin position="3"/>
        <end position="212"/>
    </location>
</feature>
<reference evidence="13" key="2">
    <citation type="journal article" date="2021" name="PeerJ">
        <title>Extensive microbial diversity within the chicken gut microbiome revealed by metagenomics and culture.</title>
        <authorList>
            <person name="Gilroy R."/>
            <person name="Ravi A."/>
            <person name="Getino M."/>
            <person name="Pursley I."/>
            <person name="Horton D.L."/>
            <person name="Alikhan N.F."/>
            <person name="Baker D."/>
            <person name="Gharbi K."/>
            <person name="Hall N."/>
            <person name="Watson M."/>
            <person name="Adriaenssens E.M."/>
            <person name="Foster-Nyarko E."/>
            <person name="Jarju S."/>
            <person name="Secka A."/>
            <person name="Antonio M."/>
            <person name="Oren A."/>
            <person name="Chaudhuri R.R."/>
            <person name="La Ragione R."/>
            <person name="Hildebrand F."/>
            <person name="Pallen M.J."/>
        </authorList>
    </citation>
    <scope>NUCLEOTIDE SEQUENCE</scope>
    <source>
        <strain evidence="13">ChiSjej6B24-2974</strain>
    </source>
</reference>
<keyword evidence="9 11" id="KW-0665">Pyrimidine biosynthesis</keyword>
<dbReference type="PIRSF" id="PIRSF005650">
    <property type="entry name" value="Uridylate_kin"/>
    <property type="match status" value="1"/>
</dbReference>
<feature type="binding site" evidence="11">
    <location>
        <position position="170"/>
    </location>
    <ligand>
        <name>ATP</name>
        <dbReference type="ChEBI" id="CHEBI:30616"/>
    </ligand>
</feature>
<comment type="catalytic activity">
    <reaction evidence="10 11">
        <text>UMP + ATP = UDP + ADP</text>
        <dbReference type="Rhea" id="RHEA:24400"/>
        <dbReference type="ChEBI" id="CHEBI:30616"/>
        <dbReference type="ChEBI" id="CHEBI:57865"/>
        <dbReference type="ChEBI" id="CHEBI:58223"/>
        <dbReference type="ChEBI" id="CHEBI:456216"/>
        <dbReference type="EC" id="2.7.4.22"/>
    </reaction>
</comment>
<evidence type="ECO:0000256" key="10">
    <source>
        <dbReference type="ARBA" id="ARBA00047767"/>
    </source>
</evidence>
<comment type="caution">
    <text evidence="11">Lacks conserved residue(s) required for the propagation of feature annotation.</text>
</comment>
<dbReference type="GO" id="GO:0005524">
    <property type="term" value="F:ATP binding"/>
    <property type="evidence" value="ECO:0007669"/>
    <property type="project" value="UniProtKB-KW"/>
</dbReference>
<dbReference type="EC" id="2.7.4.22" evidence="11"/>
<feature type="binding site" evidence="11">
    <location>
        <position position="167"/>
    </location>
    <ligand>
        <name>ATP</name>
        <dbReference type="ChEBI" id="CHEBI:30616"/>
    </ligand>
</feature>
<dbReference type="EMBL" id="DVFZ01000054">
    <property type="protein sequence ID" value="HIQ82552.1"/>
    <property type="molecule type" value="Genomic_DNA"/>
</dbReference>
<feature type="binding site" evidence="11">
    <location>
        <begin position="8"/>
        <end position="11"/>
    </location>
    <ligand>
        <name>ATP</name>
        <dbReference type="ChEBI" id="CHEBI:30616"/>
    </ligand>
</feature>
<evidence type="ECO:0000256" key="5">
    <source>
        <dbReference type="ARBA" id="ARBA00022679"/>
    </source>
</evidence>
<feature type="binding site" evidence="11">
    <location>
        <position position="55"/>
    </location>
    <ligand>
        <name>UMP</name>
        <dbReference type="ChEBI" id="CHEBI:57865"/>
    </ligand>
</feature>